<dbReference type="GO" id="GO:0000287">
    <property type="term" value="F:magnesium ion binding"/>
    <property type="evidence" value="ECO:0007669"/>
    <property type="project" value="UniProtKB-ARBA"/>
</dbReference>
<evidence type="ECO:0000256" key="3">
    <source>
        <dbReference type="ARBA" id="ARBA00022532"/>
    </source>
</evidence>
<reference evidence="8" key="1">
    <citation type="journal article" date="2024" name="Int. J. Syst. Evol. Microbiol.">
        <title>Brooklawnia propionicigenes sp. nov., a facultatively anaerobic, propionate-producing bacterium isolated from a methanogenic reactor treating waste from cattle farms.</title>
        <authorList>
            <person name="Akita Y."/>
            <person name="Ueki A."/>
            <person name="Tonouchi A."/>
            <person name="Sugawara Y."/>
            <person name="Honma S."/>
            <person name="Kaku N."/>
            <person name="Ueki K."/>
        </authorList>
    </citation>
    <scope>NUCLEOTIDE SEQUENCE</scope>
    <source>
        <strain evidence="8">SH051</strain>
    </source>
</reference>
<dbReference type="Pfam" id="PF00676">
    <property type="entry name" value="E1_dh"/>
    <property type="match status" value="1"/>
</dbReference>
<dbReference type="Pfam" id="PF02780">
    <property type="entry name" value="Transketolase_C"/>
    <property type="match status" value="1"/>
</dbReference>
<keyword evidence="4" id="KW-0560">Oxidoreductase</keyword>
<gene>
    <name evidence="8" type="ORF">brsh051_02140</name>
</gene>
<evidence type="ECO:0000256" key="4">
    <source>
        <dbReference type="ARBA" id="ARBA00023002"/>
    </source>
</evidence>
<evidence type="ECO:0000313" key="8">
    <source>
        <dbReference type="EMBL" id="BEH00933.1"/>
    </source>
</evidence>
<name>A0AAN0K5S9_9ACTN</name>
<feature type="domain" description="Transketolase-like pyrimidine-binding" evidence="7">
    <location>
        <begin position="408"/>
        <end position="584"/>
    </location>
</feature>
<evidence type="ECO:0000256" key="2">
    <source>
        <dbReference type="ARBA" id="ARBA00012945"/>
    </source>
</evidence>
<evidence type="ECO:0000256" key="1">
    <source>
        <dbReference type="ARBA" id="ARBA00001964"/>
    </source>
</evidence>
<proteinExistence type="predicted"/>
<keyword evidence="3" id="KW-0816">Tricarboxylic acid cycle</keyword>
<comment type="catalytic activity">
    <reaction evidence="6">
        <text>N(6)-[(R)-lipoyl]-L-lysyl-[protein] + 2-oxoglutarate + H(+) = N(6)-[(R)-S(8)-succinyldihydrolipoyl]-L-lysyl-[protein] + CO2</text>
        <dbReference type="Rhea" id="RHEA:12188"/>
        <dbReference type="Rhea" id="RHEA-COMP:10474"/>
        <dbReference type="Rhea" id="RHEA-COMP:20092"/>
        <dbReference type="ChEBI" id="CHEBI:15378"/>
        <dbReference type="ChEBI" id="CHEBI:16526"/>
        <dbReference type="ChEBI" id="CHEBI:16810"/>
        <dbReference type="ChEBI" id="CHEBI:83099"/>
        <dbReference type="ChEBI" id="CHEBI:83120"/>
        <dbReference type="EC" id="1.2.4.2"/>
    </reaction>
</comment>
<evidence type="ECO:0000313" key="9">
    <source>
        <dbReference type="Proteomes" id="UP001431656"/>
    </source>
</evidence>
<dbReference type="InterPro" id="IPR005475">
    <property type="entry name" value="Transketolase-like_Pyr-bd"/>
</dbReference>
<evidence type="ECO:0000256" key="6">
    <source>
        <dbReference type="ARBA" id="ARBA00051911"/>
    </source>
</evidence>
<dbReference type="PANTHER" id="PTHR43257">
    <property type="entry name" value="PYRUVATE DEHYDROGENASE E1 COMPONENT BETA SUBUNIT"/>
    <property type="match status" value="1"/>
</dbReference>
<dbReference type="GO" id="GO:0004591">
    <property type="term" value="F:oxoglutarate dehydrogenase (succinyl-transferring) activity"/>
    <property type="evidence" value="ECO:0007669"/>
    <property type="project" value="UniProtKB-EC"/>
</dbReference>
<dbReference type="Gene3D" id="3.40.50.970">
    <property type="match status" value="2"/>
</dbReference>
<dbReference type="InterPro" id="IPR001017">
    <property type="entry name" value="DH_E1"/>
</dbReference>
<dbReference type="SMART" id="SM00861">
    <property type="entry name" value="Transket_pyr"/>
    <property type="match status" value="1"/>
</dbReference>
<protein>
    <recommendedName>
        <fullName evidence="2">dihydrolipoyllysine-residue succinyltransferase</fullName>
        <ecNumber evidence="2">2.3.1.61</ecNumber>
    </recommendedName>
</protein>
<organism evidence="8 9">
    <name type="scientific">Brooklawnia propionicigenes</name>
    <dbReference type="NCBI Taxonomy" id="3041175"/>
    <lineage>
        <taxon>Bacteria</taxon>
        <taxon>Bacillati</taxon>
        <taxon>Actinomycetota</taxon>
        <taxon>Actinomycetes</taxon>
        <taxon>Propionibacteriales</taxon>
        <taxon>Propionibacteriaceae</taxon>
        <taxon>Brooklawnia</taxon>
    </lineage>
</organism>
<dbReference type="InterPro" id="IPR029061">
    <property type="entry name" value="THDP-binding"/>
</dbReference>
<evidence type="ECO:0000259" key="7">
    <source>
        <dbReference type="SMART" id="SM00861"/>
    </source>
</evidence>
<dbReference type="Pfam" id="PF02779">
    <property type="entry name" value="Transket_pyr"/>
    <property type="match status" value="1"/>
</dbReference>
<dbReference type="CDD" id="cd07036">
    <property type="entry name" value="TPP_PYR_E1-PDHc-beta_like"/>
    <property type="match status" value="1"/>
</dbReference>
<dbReference type="InterPro" id="IPR033248">
    <property type="entry name" value="Transketolase_C"/>
</dbReference>
<comment type="cofactor">
    <cofactor evidence="1">
        <name>thiamine diphosphate</name>
        <dbReference type="ChEBI" id="CHEBI:58937"/>
    </cofactor>
</comment>
<dbReference type="RefSeq" id="WP_286266751.1">
    <property type="nucleotide sequence ID" value="NZ_AP028056.1"/>
</dbReference>
<dbReference type="SUPFAM" id="SSF52922">
    <property type="entry name" value="TK C-terminal domain-like"/>
    <property type="match status" value="1"/>
</dbReference>
<dbReference type="EMBL" id="AP028056">
    <property type="protein sequence ID" value="BEH00933.1"/>
    <property type="molecule type" value="Genomic_DNA"/>
</dbReference>
<dbReference type="InterPro" id="IPR009014">
    <property type="entry name" value="Transketo_C/PFOR_II"/>
</dbReference>
<dbReference type="GO" id="GO:0004149">
    <property type="term" value="F:dihydrolipoyllysine-residue succinyltransferase activity"/>
    <property type="evidence" value="ECO:0007669"/>
    <property type="project" value="UniProtKB-EC"/>
</dbReference>
<dbReference type="AlphaFoldDB" id="A0AAN0K5S9"/>
<dbReference type="EC" id="2.3.1.61" evidence="2"/>
<accession>A0AAN0K5S9</accession>
<dbReference type="GO" id="GO:0006099">
    <property type="term" value="P:tricarboxylic acid cycle"/>
    <property type="evidence" value="ECO:0007669"/>
    <property type="project" value="UniProtKB-KW"/>
</dbReference>
<dbReference type="PANTHER" id="PTHR43257:SF2">
    <property type="entry name" value="PYRUVATE DEHYDROGENASE E1 COMPONENT SUBUNIT BETA"/>
    <property type="match status" value="1"/>
</dbReference>
<sequence>MTHEEVLVPSAPWKQVSTTQADWDAADPQLLRAMLVQMQIIRSFEEIALKLAGEGALHGPAHSSIGQEGGAVGSIIGLRPTDGINGTHRGHHQFLAKGLNYLRGTDFDPAHPIDDEIHAFVKKTLAEILGLDQGFSHGRGGSMHLQWREAGNLGTNAIVGGGVPLANGSAFCQKYAQADAPQEGGSDVTVTFFGDGASNIGSTLETMNLASAWHLPLCFFIENNMYAVSTTVFEATNEPRLSARASGFGMPAWRVDGMDPLAVYLTMQQATEHLRQGKGAVVVEAEVYRYFHQNGPFPGSAFGYRSKEEEKQWRERDAIQRVARELIARGNLTQDVFDQMVATIDGVMAGLMDEFTEADPESKRPAKRIRPELWPDPSFVDYGIRGDASELEAWQVLEDDQVTAWREVKFADAAADVMERRMHTDPRYVTMGEDVHKLKGGTNGVTRGLKAEFGDRIMGTPISENGFAGLAGGIAMDGRYRPVIEFMYSDFMWVAADQVFNQIGKARHMFGGDHGVPLVLRSKCAMGAGYGSQHSMDPAGVYAAHPGWRIAAPSNAFDYVGLMNAALALEDPVMVIEHVDLYEKMDRVPEGDLDYIIPPGVAKIRRPGEELTILAYLNMVDLSLKAVEATGIDAEVIDLRWLDTASMDWETIGESIKKTNNVLLVEQGSPGPGYTSRIATEITERFFDYLDQPVQRVYGSQSTPTISKVLERAALAYEPEIEAGIARVRRNLGQQA</sequence>
<keyword evidence="5" id="KW-0786">Thiamine pyrophosphate</keyword>
<dbReference type="CDD" id="cd02000">
    <property type="entry name" value="TPP_E1_PDC_ADC_BCADC"/>
    <property type="match status" value="1"/>
</dbReference>
<dbReference type="Gene3D" id="3.40.50.920">
    <property type="match status" value="1"/>
</dbReference>
<evidence type="ECO:0000256" key="5">
    <source>
        <dbReference type="ARBA" id="ARBA00023052"/>
    </source>
</evidence>
<dbReference type="Proteomes" id="UP001431656">
    <property type="component" value="Chromosome"/>
</dbReference>
<dbReference type="KEGG" id="broo:brsh051_02140"/>
<dbReference type="SUPFAM" id="SSF52518">
    <property type="entry name" value="Thiamin diphosphate-binding fold (THDP-binding)"/>
    <property type="match status" value="2"/>
</dbReference>
<keyword evidence="9" id="KW-1185">Reference proteome</keyword>